<accession>A0ACB6ZY60</accession>
<evidence type="ECO:0000313" key="2">
    <source>
        <dbReference type="Proteomes" id="UP000886501"/>
    </source>
</evidence>
<keyword evidence="2" id="KW-1185">Reference proteome</keyword>
<gene>
    <name evidence="1" type="ORF">BDM02DRAFT_3125203</name>
</gene>
<dbReference type="EMBL" id="MU117961">
    <property type="protein sequence ID" value="KAF9654333.1"/>
    <property type="molecule type" value="Genomic_DNA"/>
</dbReference>
<organism evidence="1 2">
    <name type="scientific">Thelephora ganbajun</name>
    <name type="common">Ganba fungus</name>
    <dbReference type="NCBI Taxonomy" id="370292"/>
    <lineage>
        <taxon>Eukaryota</taxon>
        <taxon>Fungi</taxon>
        <taxon>Dikarya</taxon>
        <taxon>Basidiomycota</taxon>
        <taxon>Agaricomycotina</taxon>
        <taxon>Agaricomycetes</taxon>
        <taxon>Thelephorales</taxon>
        <taxon>Thelephoraceae</taxon>
        <taxon>Thelephora</taxon>
    </lineage>
</organism>
<sequence>MSSPAPESSSSQDPSGFRLPGSEKLRKPKWKLDSLPDLTGKVVMVTNPNNKVGKDTAKAENTITDLKKETGKYPIFLHLDLGDKGNCQSAAQVFLGAGEMFLITALDRRAEKELHAIYNSGHIIAPGLSRKNFDDYDMQFTKKVISHVHFIELVMPALVAGAKKSSRSRKPKKPETPQEN</sequence>
<protein>
    <submittedName>
        <fullName evidence="1">Uncharacterized protein</fullName>
    </submittedName>
</protein>
<comment type="caution">
    <text evidence="1">The sequence shown here is derived from an EMBL/GenBank/DDBJ whole genome shotgun (WGS) entry which is preliminary data.</text>
</comment>
<reference evidence="1" key="1">
    <citation type="submission" date="2019-10" db="EMBL/GenBank/DDBJ databases">
        <authorList>
            <consortium name="DOE Joint Genome Institute"/>
            <person name="Kuo A."/>
            <person name="Miyauchi S."/>
            <person name="Kiss E."/>
            <person name="Drula E."/>
            <person name="Kohler A."/>
            <person name="Sanchez-Garcia M."/>
            <person name="Andreopoulos B."/>
            <person name="Barry K.W."/>
            <person name="Bonito G."/>
            <person name="Buee M."/>
            <person name="Carver A."/>
            <person name="Chen C."/>
            <person name="Cichocki N."/>
            <person name="Clum A."/>
            <person name="Culley D."/>
            <person name="Crous P.W."/>
            <person name="Fauchery L."/>
            <person name="Girlanda M."/>
            <person name="Hayes R."/>
            <person name="Keri Z."/>
            <person name="Labutti K."/>
            <person name="Lipzen A."/>
            <person name="Lombard V."/>
            <person name="Magnuson J."/>
            <person name="Maillard F."/>
            <person name="Morin E."/>
            <person name="Murat C."/>
            <person name="Nolan M."/>
            <person name="Ohm R."/>
            <person name="Pangilinan J."/>
            <person name="Pereira M."/>
            <person name="Perotto S."/>
            <person name="Peter M."/>
            <person name="Riley R."/>
            <person name="Sitrit Y."/>
            <person name="Stielow B."/>
            <person name="Szollosi G."/>
            <person name="Zifcakova L."/>
            <person name="Stursova M."/>
            <person name="Spatafora J.W."/>
            <person name="Tedersoo L."/>
            <person name="Vaario L.-M."/>
            <person name="Yamada A."/>
            <person name="Yan M."/>
            <person name="Wang P."/>
            <person name="Xu J."/>
            <person name="Bruns T."/>
            <person name="Baldrian P."/>
            <person name="Vilgalys R."/>
            <person name="Henrissat B."/>
            <person name="Grigoriev I.V."/>
            <person name="Hibbett D."/>
            <person name="Nagy L.G."/>
            <person name="Martin F.M."/>
        </authorList>
    </citation>
    <scope>NUCLEOTIDE SEQUENCE</scope>
    <source>
        <strain evidence="1">P2</strain>
    </source>
</reference>
<reference evidence="1" key="2">
    <citation type="journal article" date="2020" name="Nat. Commun.">
        <title>Large-scale genome sequencing of mycorrhizal fungi provides insights into the early evolution of symbiotic traits.</title>
        <authorList>
            <person name="Miyauchi S."/>
            <person name="Kiss E."/>
            <person name="Kuo A."/>
            <person name="Drula E."/>
            <person name="Kohler A."/>
            <person name="Sanchez-Garcia M."/>
            <person name="Morin E."/>
            <person name="Andreopoulos B."/>
            <person name="Barry K.W."/>
            <person name="Bonito G."/>
            <person name="Buee M."/>
            <person name="Carver A."/>
            <person name="Chen C."/>
            <person name="Cichocki N."/>
            <person name="Clum A."/>
            <person name="Culley D."/>
            <person name="Crous P.W."/>
            <person name="Fauchery L."/>
            <person name="Girlanda M."/>
            <person name="Hayes R.D."/>
            <person name="Keri Z."/>
            <person name="LaButti K."/>
            <person name="Lipzen A."/>
            <person name="Lombard V."/>
            <person name="Magnuson J."/>
            <person name="Maillard F."/>
            <person name="Murat C."/>
            <person name="Nolan M."/>
            <person name="Ohm R.A."/>
            <person name="Pangilinan J."/>
            <person name="Pereira M.F."/>
            <person name="Perotto S."/>
            <person name="Peter M."/>
            <person name="Pfister S."/>
            <person name="Riley R."/>
            <person name="Sitrit Y."/>
            <person name="Stielow J.B."/>
            <person name="Szollosi G."/>
            <person name="Zifcakova L."/>
            <person name="Stursova M."/>
            <person name="Spatafora J.W."/>
            <person name="Tedersoo L."/>
            <person name="Vaario L.M."/>
            <person name="Yamada A."/>
            <person name="Yan M."/>
            <person name="Wang P."/>
            <person name="Xu J."/>
            <person name="Bruns T."/>
            <person name="Baldrian P."/>
            <person name="Vilgalys R."/>
            <person name="Dunand C."/>
            <person name="Henrissat B."/>
            <person name="Grigoriev I.V."/>
            <person name="Hibbett D."/>
            <person name="Nagy L.G."/>
            <person name="Martin F.M."/>
        </authorList>
    </citation>
    <scope>NUCLEOTIDE SEQUENCE</scope>
    <source>
        <strain evidence="1">P2</strain>
    </source>
</reference>
<evidence type="ECO:0000313" key="1">
    <source>
        <dbReference type="EMBL" id="KAF9654333.1"/>
    </source>
</evidence>
<dbReference type="Proteomes" id="UP000886501">
    <property type="component" value="Unassembled WGS sequence"/>
</dbReference>
<proteinExistence type="predicted"/>
<name>A0ACB6ZY60_THEGA</name>